<sequence>MREIIERCFSINKTVVLPAFDIEKHEFELMKVDNLKANLKTRYRGIKEPNRRLCKVVPIEYIDIAFIPGIAFDEKGGRIGSGEGYYDRLIPKLPNTTRKVSLAFEDQIVQQVPMESHDRYIDILITEKRIIYKI</sequence>
<dbReference type="AlphaFoldDB" id="A0A0F9BC94"/>
<feature type="non-terminal residue" evidence="4">
    <location>
        <position position="1"/>
    </location>
</feature>
<organism evidence="4">
    <name type="scientific">marine sediment metagenome</name>
    <dbReference type="NCBI Taxonomy" id="412755"/>
    <lineage>
        <taxon>unclassified sequences</taxon>
        <taxon>metagenomes</taxon>
        <taxon>ecological metagenomes</taxon>
    </lineage>
</organism>
<accession>A0A0F9BC94</accession>
<gene>
    <name evidence="4" type="ORF">LCGC14_2744940</name>
</gene>
<evidence type="ECO:0000313" key="4">
    <source>
        <dbReference type="EMBL" id="KKK88264.1"/>
    </source>
</evidence>
<proteinExistence type="inferred from homology"/>
<dbReference type="GO" id="GO:0009396">
    <property type="term" value="P:folic acid-containing compound biosynthetic process"/>
    <property type="evidence" value="ECO:0007669"/>
    <property type="project" value="TreeGrafter"/>
</dbReference>
<dbReference type="InterPro" id="IPR037171">
    <property type="entry name" value="NagB/RpiA_transferase-like"/>
</dbReference>
<keyword evidence="2" id="KW-0547">Nucleotide-binding</keyword>
<dbReference type="SUPFAM" id="SSF100950">
    <property type="entry name" value="NagB/RpiA/CoA transferase-like"/>
    <property type="match status" value="1"/>
</dbReference>
<dbReference type="PANTHER" id="PTHR23407">
    <property type="entry name" value="ATPASE INHIBITOR/5-FORMYLTETRAHYDROFOLATE CYCLO-LIGASE"/>
    <property type="match status" value="1"/>
</dbReference>
<dbReference type="GO" id="GO:0030272">
    <property type="term" value="F:5-formyltetrahydrofolate cyclo-ligase activity"/>
    <property type="evidence" value="ECO:0007669"/>
    <property type="project" value="TreeGrafter"/>
</dbReference>
<dbReference type="GO" id="GO:0005524">
    <property type="term" value="F:ATP binding"/>
    <property type="evidence" value="ECO:0007669"/>
    <property type="project" value="UniProtKB-KW"/>
</dbReference>
<dbReference type="NCBIfam" id="TIGR02727">
    <property type="entry name" value="MTHFS_bact"/>
    <property type="match status" value="1"/>
</dbReference>
<evidence type="ECO:0000256" key="2">
    <source>
        <dbReference type="ARBA" id="ARBA00022741"/>
    </source>
</evidence>
<keyword evidence="3" id="KW-0067">ATP-binding</keyword>
<comment type="similarity">
    <text evidence="1">Belongs to the 5-formyltetrahydrofolate cyclo-ligase family.</text>
</comment>
<protein>
    <recommendedName>
        <fullName evidence="5">5-formyltetrahydrofolate cyclo-ligase</fullName>
    </recommendedName>
</protein>
<reference evidence="4" key="1">
    <citation type="journal article" date="2015" name="Nature">
        <title>Complex archaea that bridge the gap between prokaryotes and eukaryotes.</title>
        <authorList>
            <person name="Spang A."/>
            <person name="Saw J.H."/>
            <person name="Jorgensen S.L."/>
            <person name="Zaremba-Niedzwiedzka K."/>
            <person name="Martijn J."/>
            <person name="Lind A.E."/>
            <person name="van Eijk R."/>
            <person name="Schleper C."/>
            <person name="Guy L."/>
            <person name="Ettema T.J."/>
        </authorList>
    </citation>
    <scope>NUCLEOTIDE SEQUENCE</scope>
</reference>
<dbReference type="EMBL" id="LAZR01050035">
    <property type="protein sequence ID" value="KKK88264.1"/>
    <property type="molecule type" value="Genomic_DNA"/>
</dbReference>
<dbReference type="PANTHER" id="PTHR23407:SF1">
    <property type="entry name" value="5-FORMYLTETRAHYDROFOLATE CYCLO-LIGASE"/>
    <property type="match status" value="1"/>
</dbReference>
<evidence type="ECO:0000256" key="3">
    <source>
        <dbReference type="ARBA" id="ARBA00022840"/>
    </source>
</evidence>
<dbReference type="Pfam" id="PF01812">
    <property type="entry name" value="5-FTHF_cyc-lig"/>
    <property type="match status" value="1"/>
</dbReference>
<dbReference type="Gene3D" id="3.40.50.10420">
    <property type="entry name" value="NagB/RpiA/CoA transferase-like"/>
    <property type="match status" value="1"/>
</dbReference>
<evidence type="ECO:0000256" key="1">
    <source>
        <dbReference type="ARBA" id="ARBA00010638"/>
    </source>
</evidence>
<evidence type="ECO:0008006" key="5">
    <source>
        <dbReference type="Google" id="ProtNLM"/>
    </source>
</evidence>
<dbReference type="GO" id="GO:0035999">
    <property type="term" value="P:tetrahydrofolate interconversion"/>
    <property type="evidence" value="ECO:0007669"/>
    <property type="project" value="TreeGrafter"/>
</dbReference>
<comment type="caution">
    <text evidence="4">The sequence shown here is derived from an EMBL/GenBank/DDBJ whole genome shotgun (WGS) entry which is preliminary data.</text>
</comment>
<dbReference type="InterPro" id="IPR024185">
    <property type="entry name" value="FTHF_cligase-like_sf"/>
</dbReference>
<dbReference type="InterPro" id="IPR002698">
    <property type="entry name" value="FTHF_cligase"/>
</dbReference>
<name>A0A0F9BC94_9ZZZZ</name>